<reference evidence="1 2" key="1">
    <citation type="submission" date="2018-05" db="EMBL/GenBank/DDBJ databases">
        <title>Comparative genomic sequence analysis between strain HN4 and CCM 8460T (Falsochrobactrum ovis) will provide more evidence to prove that HN4 is a new species of Falsochrobactrum.</title>
        <authorList>
            <person name="Lyu W."/>
            <person name="Sun L."/>
            <person name="Yao L."/>
        </authorList>
    </citation>
    <scope>NUCLEOTIDE SEQUENCE [LARGE SCALE GENOMIC DNA]</scope>
    <source>
        <strain evidence="1 2">HN4</strain>
    </source>
</reference>
<protein>
    <submittedName>
        <fullName evidence="1">Uncharacterized protein</fullName>
    </submittedName>
</protein>
<dbReference type="RefSeq" id="WP_109707835.1">
    <property type="nucleotide sequence ID" value="NZ_QGDB01000008.1"/>
</dbReference>
<evidence type="ECO:0000313" key="2">
    <source>
        <dbReference type="Proteomes" id="UP000245865"/>
    </source>
</evidence>
<dbReference type="AlphaFoldDB" id="A0A316J5P0"/>
<comment type="caution">
    <text evidence="1">The sequence shown here is derived from an EMBL/GenBank/DDBJ whole genome shotgun (WGS) entry which is preliminary data.</text>
</comment>
<sequence length="271" mass="30065">MRSAPFTRPTLLAAVELLELHSQAKFNQMVLRLGLEDEISSSTALSVAKKCDLLARAVLQRADVILDTLDGRMTLGEAVVRQAAQLAQQDSAQPLQTGFARGLARDGYVLVWDDYGRNASIRAALPGEIQLPETDDEVHQLLKHFSFVTPLGHLDQAIEAHTRGDWAACNGQLRTFIESLFDDIARNVRPAESATRPSSENRRALLAEIGFLATDRNEWTQDGKNYINGLFKMLHTEGSHPGLSDEDHSTFRLHVVLVTARTFLRRLANGQ</sequence>
<dbReference type="Proteomes" id="UP000245865">
    <property type="component" value="Unassembled WGS sequence"/>
</dbReference>
<dbReference type="OrthoDB" id="6826964at2"/>
<accession>A0A316J5P0</accession>
<name>A0A316J5P0_9HYPH</name>
<evidence type="ECO:0000313" key="1">
    <source>
        <dbReference type="EMBL" id="PWL16631.1"/>
    </source>
</evidence>
<proteinExistence type="predicted"/>
<organism evidence="1 2">
    <name type="scientific">Falsochrobactrum shanghaiense</name>
    <dbReference type="NCBI Taxonomy" id="2201899"/>
    <lineage>
        <taxon>Bacteria</taxon>
        <taxon>Pseudomonadati</taxon>
        <taxon>Pseudomonadota</taxon>
        <taxon>Alphaproteobacteria</taxon>
        <taxon>Hyphomicrobiales</taxon>
        <taxon>Brucellaceae</taxon>
        <taxon>Falsochrobactrum</taxon>
    </lineage>
</organism>
<dbReference type="EMBL" id="QGDB01000008">
    <property type="protein sequence ID" value="PWL16631.1"/>
    <property type="molecule type" value="Genomic_DNA"/>
</dbReference>
<keyword evidence="2" id="KW-1185">Reference proteome</keyword>
<gene>
    <name evidence="1" type="ORF">DKP76_16850</name>
</gene>